<dbReference type="HOGENOM" id="CLU_1310562_0_0_1"/>
<name>G4U1J0_SERID</name>
<sequence length="210" mass="24082">MEHAKHAVYVSNTSYYLWKHGEPWWGVNGGNLGSSYTMNIDQLDAPIIQLIGVNLEATAVERCLDPRGGNIKALSVMFGIDRTTAFSFRALTHPRLQHLVALSFETRYPLKISEPFSLPSVRCLFVKLGRYYGLDREQDTLSKLTFPKLSAFDVEKSLGRLRRYQLYPAPDPPEFPWGPPDFPWEDVHYYFTAEDFARFDVEEDGLLETV</sequence>
<reference evidence="1 2" key="1">
    <citation type="journal article" date="2011" name="PLoS Pathog.">
        <title>Endophytic Life Strategies Decoded by Genome and Transcriptome Analyses of the Mutualistic Root Symbiont Piriformospora indica.</title>
        <authorList>
            <person name="Zuccaro A."/>
            <person name="Lahrmann U."/>
            <person name="Guldener U."/>
            <person name="Langen G."/>
            <person name="Pfiffi S."/>
            <person name="Biedenkopf D."/>
            <person name="Wong P."/>
            <person name="Samans B."/>
            <person name="Grimm C."/>
            <person name="Basiewicz M."/>
            <person name="Murat C."/>
            <person name="Martin F."/>
            <person name="Kogel K.H."/>
        </authorList>
    </citation>
    <scope>NUCLEOTIDE SEQUENCE [LARGE SCALE GENOMIC DNA]</scope>
    <source>
        <strain evidence="1 2">DSM 11827</strain>
    </source>
</reference>
<comment type="caution">
    <text evidence="1">The sequence shown here is derived from an EMBL/GenBank/DDBJ whole genome shotgun (WGS) entry which is preliminary data.</text>
</comment>
<evidence type="ECO:0000313" key="1">
    <source>
        <dbReference type="EMBL" id="CCA77433.1"/>
    </source>
</evidence>
<proteinExistence type="predicted"/>
<accession>G4U1J0</accession>
<dbReference type="Proteomes" id="UP000007148">
    <property type="component" value="Unassembled WGS sequence"/>
</dbReference>
<evidence type="ECO:0000313" key="2">
    <source>
        <dbReference type="Proteomes" id="UP000007148"/>
    </source>
</evidence>
<protein>
    <submittedName>
        <fullName evidence="1">Uncharacterized protein</fullName>
    </submittedName>
</protein>
<gene>
    <name evidence="1" type="ORF">PIIN_11410</name>
</gene>
<keyword evidence="2" id="KW-1185">Reference proteome</keyword>
<dbReference type="AlphaFoldDB" id="G4U1J0"/>
<dbReference type="InParanoid" id="G4U1J0"/>
<dbReference type="EMBL" id="CAFZ01001596">
    <property type="protein sequence ID" value="CCA77433.1"/>
    <property type="molecule type" value="Genomic_DNA"/>
</dbReference>
<organism evidence="1 2">
    <name type="scientific">Serendipita indica (strain DSM 11827)</name>
    <name type="common">Root endophyte fungus</name>
    <name type="synonym">Piriformospora indica</name>
    <dbReference type="NCBI Taxonomy" id="1109443"/>
    <lineage>
        <taxon>Eukaryota</taxon>
        <taxon>Fungi</taxon>
        <taxon>Dikarya</taxon>
        <taxon>Basidiomycota</taxon>
        <taxon>Agaricomycotina</taxon>
        <taxon>Agaricomycetes</taxon>
        <taxon>Sebacinales</taxon>
        <taxon>Serendipitaceae</taxon>
        <taxon>Serendipita</taxon>
    </lineage>
</organism>